<dbReference type="Gene3D" id="3.40.50.1000">
    <property type="entry name" value="HAD superfamily/HAD-like"/>
    <property type="match status" value="1"/>
</dbReference>
<feature type="domain" description="Polynucleotide kinase PNKP phosphatase" evidence="1">
    <location>
        <begin position="18"/>
        <end position="154"/>
    </location>
</feature>
<dbReference type="InterPro" id="IPR056782">
    <property type="entry name" value="HAD_PNKP"/>
</dbReference>
<comment type="caution">
    <text evidence="2">The sequence shown here is derived from an EMBL/GenBank/DDBJ whole genome shotgun (WGS) entry which is preliminary data.</text>
</comment>
<dbReference type="GO" id="GO:0016301">
    <property type="term" value="F:kinase activity"/>
    <property type="evidence" value="ECO:0007669"/>
    <property type="project" value="UniProtKB-KW"/>
</dbReference>
<keyword evidence="2" id="KW-0418">Kinase</keyword>
<dbReference type="InterPro" id="IPR023214">
    <property type="entry name" value="HAD_sf"/>
</dbReference>
<dbReference type="RefSeq" id="WP_301142039.1">
    <property type="nucleotide sequence ID" value="NZ_JAUHQA010000001.1"/>
</dbReference>
<proteinExistence type="predicted"/>
<protein>
    <submittedName>
        <fullName evidence="2">Polynucleotide kinase</fullName>
    </submittedName>
</protein>
<name>A0ABT8GH59_9MICO</name>
<evidence type="ECO:0000259" key="1">
    <source>
        <dbReference type="Pfam" id="PF25109"/>
    </source>
</evidence>
<evidence type="ECO:0000313" key="2">
    <source>
        <dbReference type="EMBL" id="MDN4480604.1"/>
    </source>
</evidence>
<accession>A0ABT8GH59</accession>
<keyword evidence="2" id="KW-0808">Transferase</keyword>
<organism evidence="2 3">
    <name type="scientific">Demequina muriae</name>
    <dbReference type="NCBI Taxonomy" id="3051664"/>
    <lineage>
        <taxon>Bacteria</taxon>
        <taxon>Bacillati</taxon>
        <taxon>Actinomycetota</taxon>
        <taxon>Actinomycetes</taxon>
        <taxon>Micrococcales</taxon>
        <taxon>Demequinaceae</taxon>
        <taxon>Demequina</taxon>
    </lineage>
</organism>
<dbReference type="Proteomes" id="UP001172708">
    <property type="component" value="Unassembled WGS sequence"/>
</dbReference>
<dbReference type="SUPFAM" id="SSF56784">
    <property type="entry name" value="HAD-like"/>
    <property type="match status" value="1"/>
</dbReference>
<dbReference type="EMBL" id="JAUHQA010000001">
    <property type="protein sequence ID" value="MDN4480604.1"/>
    <property type="molecule type" value="Genomic_DNA"/>
</dbReference>
<gene>
    <name evidence="2" type="ORF">QQX02_06675</name>
</gene>
<dbReference type="InterPro" id="IPR036412">
    <property type="entry name" value="HAD-like_sf"/>
</dbReference>
<reference evidence="2" key="1">
    <citation type="submission" date="2023-06" db="EMBL/GenBank/DDBJ databases">
        <title>Egi l300058.</title>
        <authorList>
            <person name="Gao L."/>
            <person name="Fang B.-Z."/>
            <person name="Li W.-J."/>
        </authorList>
    </citation>
    <scope>NUCLEOTIDE SEQUENCE</scope>
    <source>
        <strain evidence="2">EGI L300058</strain>
    </source>
</reference>
<sequence length="154" mass="17232">MTTARDSAPRDRSDGALPSAVLVDLDGTLAHMGDRHPFATTGYDLDTPNKPVLEVVRALHLAGHTIVVISGRKEVSRAETEWWLSTHLPVPYEGLHLRPDADERSDGVVKREIFEREIVPRFDVLCVLDDRNHVVDMWRDELGLTCLQVAPGDF</sequence>
<dbReference type="Pfam" id="PF25109">
    <property type="entry name" value="HAD_PNKP"/>
    <property type="match status" value="1"/>
</dbReference>
<keyword evidence="3" id="KW-1185">Reference proteome</keyword>
<evidence type="ECO:0000313" key="3">
    <source>
        <dbReference type="Proteomes" id="UP001172708"/>
    </source>
</evidence>